<reference evidence="3" key="1">
    <citation type="submission" date="2012-11" db="EMBL/GenBank/DDBJ databases">
        <title>Dependencies among metagenomic species, viruses, plasmids and units of genetic variation.</title>
        <authorList>
            <person name="Nielsen H.B."/>
            <person name="Almeida M."/>
            <person name="Juncker A.S."/>
            <person name="Rasmussen S."/>
            <person name="Li J."/>
            <person name="Sunagawa S."/>
            <person name="Plichta D."/>
            <person name="Gautier L."/>
            <person name="Le Chatelier E."/>
            <person name="Peletier E."/>
            <person name="Bonde I."/>
            <person name="Nielsen T."/>
            <person name="Manichanh C."/>
            <person name="Arumugam M."/>
            <person name="Batto J."/>
            <person name="Santos M.B.Q.D."/>
            <person name="Blom N."/>
            <person name="Borruel N."/>
            <person name="Burgdorf K.S."/>
            <person name="Boumezbeur F."/>
            <person name="Casellas F."/>
            <person name="Dore J."/>
            <person name="Guarner F."/>
            <person name="Hansen T."/>
            <person name="Hildebrand F."/>
            <person name="Kaas R.S."/>
            <person name="Kennedy S."/>
            <person name="Kristiansen K."/>
            <person name="Kultima J.R."/>
            <person name="Leonard P."/>
            <person name="Levenez F."/>
            <person name="Lund O."/>
            <person name="Moumen B."/>
            <person name="Le Paslier D."/>
            <person name="Pons N."/>
            <person name="Pedersen O."/>
            <person name="Prifti E."/>
            <person name="Qin J."/>
            <person name="Raes J."/>
            <person name="Tap J."/>
            <person name="Tims S."/>
            <person name="Ussery D.W."/>
            <person name="Yamada T."/>
            <person name="MetaHit consortium"/>
            <person name="Renault P."/>
            <person name="Sicheritz-Ponten T."/>
            <person name="Bork P."/>
            <person name="Wang J."/>
            <person name="Brunak S."/>
            <person name="Ehrlich S.D."/>
        </authorList>
    </citation>
    <scope>NUCLEOTIDE SEQUENCE [LARGE SCALE GENOMIC DNA]</scope>
</reference>
<dbReference type="EMBL" id="CBBU010000138">
    <property type="protein sequence ID" value="CDA41538.1"/>
    <property type="molecule type" value="Genomic_DNA"/>
</dbReference>
<organism evidence="3">
    <name type="scientific">Lachnospira eligens CAG:72</name>
    <dbReference type="NCBI Taxonomy" id="1263077"/>
    <lineage>
        <taxon>Bacteria</taxon>
        <taxon>Bacillati</taxon>
        <taxon>Bacillota</taxon>
        <taxon>Clostridia</taxon>
        <taxon>Lachnospirales</taxon>
        <taxon>Lachnospiraceae</taxon>
        <taxon>Lachnospira</taxon>
    </lineage>
</organism>
<dbReference type="Gene3D" id="3.40.50.1820">
    <property type="entry name" value="alpha/beta hydrolase"/>
    <property type="match status" value="1"/>
</dbReference>
<feature type="domain" description="Alpha/beta hydrolase fold-3" evidence="2">
    <location>
        <begin position="20"/>
        <end position="217"/>
    </location>
</feature>
<dbReference type="SUPFAM" id="SSF53474">
    <property type="entry name" value="alpha/beta-Hydrolases"/>
    <property type="match status" value="1"/>
</dbReference>
<evidence type="ECO:0000313" key="3">
    <source>
        <dbReference type="EMBL" id="CDA41538.1"/>
    </source>
</evidence>
<dbReference type="InterPro" id="IPR029058">
    <property type="entry name" value="AB_hydrolase_fold"/>
</dbReference>
<dbReference type="Proteomes" id="UP000018175">
    <property type="component" value="Unassembled WGS sequence"/>
</dbReference>
<dbReference type="PANTHER" id="PTHR48081">
    <property type="entry name" value="AB HYDROLASE SUPERFAMILY PROTEIN C4A8.06C"/>
    <property type="match status" value="1"/>
</dbReference>
<keyword evidence="1" id="KW-0378">Hydrolase</keyword>
<dbReference type="InterPro" id="IPR050300">
    <property type="entry name" value="GDXG_lipolytic_enzyme"/>
</dbReference>
<evidence type="ECO:0000256" key="1">
    <source>
        <dbReference type="ARBA" id="ARBA00022801"/>
    </source>
</evidence>
<gene>
    <name evidence="3" type="ORF">BN765_00512</name>
</gene>
<protein>
    <submittedName>
        <fullName evidence="3">Esterase / lipase</fullName>
    </submittedName>
</protein>
<dbReference type="InterPro" id="IPR013094">
    <property type="entry name" value="AB_hydrolase_3"/>
</dbReference>
<accession>R5ZPR2</accession>
<evidence type="ECO:0000259" key="2">
    <source>
        <dbReference type="Pfam" id="PF07859"/>
    </source>
</evidence>
<dbReference type="Pfam" id="PF07859">
    <property type="entry name" value="Abhydrolase_3"/>
    <property type="match status" value="1"/>
</dbReference>
<name>R5ZPR2_9FIRM</name>
<comment type="caution">
    <text evidence="3">The sequence shown here is derived from an EMBL/GenBank/DDBJ whole genome shotgun (WGS) entry which is preliminary data.</text>
</comment>
<sequence>MELKHICLTYTDRKILPVIINVHGGGLIIGNKEFNRYFCALLCKKGFLVYSIEYRLIPDCLIYDQIADVFMAMDYIKERLAADGGDSSHVYMAGDSGGACLITYVNAIQNSTNIARAANVTPSGLRINALGLISGMFYTSRFDKIGLFLPKYLYGRDYKKTPFAKYVNPENRELLNSLAPVWLVTSHNDFLRRYTTDFEKALTRAEREHELVVFPKNKKLTHAFSVFEPFLPESSAVIDMMVEYFRKF</sequence>
<dbReference type="AlphaFoldDB" id="R5ZPR2"/>
<proteinExistence type="predicted"/>
<dbReference type="GO" id="GO:0016787">
    <property type="term" value="F:hydrolase activity"/>
    <property type="evidence" value="ECO:0007669"/>
    <property type="project" value="UniProtKB-KW"/>
</dbReference>